<sequence>MSKRPGSPLVGNPAKVMAGESADTHTAVLETSGRAEDVTMKGQKSANKDRFPDGRPQPTEMHIIRLFTENVIGPTPCHKDVYITLKTDMLDAFSKTLRDQILNVLYPDGDYAPGGVCPEEDWVITIRSILKSRIDHVYAAHSGRRPIDRIPLIRILVPRSLAMLLNGIGLKMVLHQNFYACPAPPAAPADRGQWLITQATHARLQNFSNLVNAALQRGVIFASTISSVPEGTGWWLLRAADTRNIQRLATEDTQSVTVWAQFPDWTPADGVLAAMAATGFTGCFIDDWTDFAYKLDSLTDVVGMRASYCTQG</sequence>
<organism evidence="2">
    <name type="scientific">Wuhan large pig roundworm virus</name>
    <dbReference type="NCBI Taxonomy" id="2152919"/>
    <lineage>
        <taxon>Viruses</taxon>
        <taxon>Riboviria</taxon>
    </lineage>
</organism>
<dbReference type="EMBL" id="MG746619">
    <property type="protein sequence ID" value="AVV63193.1"/>
    <property type="molecule type" value="Genomic_RNA"/>
</dbReference>
<reference evidence="2" key="1">
    <citation type="journal article" date="2018" name="Virus Genes">
        <title>Wuhan large pig roundworm virus identified in human feces in Brazil.</title>
        <authorList>
            <person name="Luchs A."/>
            <person name="Komninakis S.C.V."/>
            <person name="Sabino E.C."/>
            <person name="Costa A.C."/>
        </authorList>
    </citation>
    <scope>NUCLEOTIDE SEQUENCE</scope>
    <source>
        <strain evidence="2">WLPRV/human/BRA/TO-34/2015</strain>
    </source>
</reference>
<feature type="region of interest" description="Disordered" evidence="1">
    <location>
        <begin position="1"/>
        <end position="57"/>
    </location>
</feature>
<accession>A0A2R4KPG9</accession>
<evidence type="ECO:0000256" key="1">
    <source>
        <dbReference type="SAM" id="MobiDB-lite"/>
    </source>
</evidence>
<name>A0A2R4KPG9_9VIRU</name>
<protein>
    <submittedName>
        <fullName evidence="2">Uncharacterized protein</fullName>
    </submittedName>
</protein>
<proteinExistence type="predicted"/>
<evidence type="ECO:0000313" key="2">
    <source>
        <dbReference type="EMBL" id="AVV63193.1"/>
    </source>
</evidence>